<reference evidence="2" key="1">
    <citation type="journal article" date="2019" name="Plant Biotechnol. J.">
        <title>Genome sequencing of the Australian wild diploid species Gossypium australe highlights disease resistance and delayed gland morphogenesis.</title>
        <authorList>
            <person name="Cai Y."/>
            <person name="Cai X."/>
            <person name="Wang Q."/>
            <person name="Wang P."/>
            <person name="Zhang Y."/>
            <person name="Cai C."/>
            <person name="Xu Y."/>
            <person name="Wang K."/>
            <person name="Zhou Z."/>
            <person name="Wang C."/>
            <person name="Geng S."/>
            <person name="Li B."/>
            <person name="Dong Q."/>
            <person name="Hou Y."/>
            <person name="Wang H."/>
            <person name="Ai P."/>
            <person name="Liu Z."/>
            <person name="Yi F."/>
            <person name="Sun M."/>
            <person name="An G."/>
            <person name="Cheng J."/>
            <person name="Zhang Y."/>
            <person name="Shi Q."/>
            <person name="Xie Y."/>
            <person name="Shi X."/>
            <person name="Chang Y."/>
            <person name="Huang F."/>
            <person name="Chen Y."/>
            <person name="Hong S."/>
            <person name="Mi L."/>
            <person name="Sun Q."/>
            <person name="Zhang L."/>
            <person name="Zhou B."/>
            <person name="Peng R."/>
            <person name="Zhang X."/>
            <person name="Liu F."/>
        </authorList>
    </citation>
    <scope>NUCLEOTIDE SEQUENCE [LARGE SCALE GENOMIC DNA]</scope>
    <source>
        <strain evidence="2">cv. PA1801</strain>
    </source>
</reference>
<evidence type="ECO:0000313" key="2">
    <source>
        <dbReference type="Proteomes" id="UP000325315"/>
    </source>
</evidence>
<dbReference type="PANTHER" id="PTHR35317:SF27">
    <property type="entry name" value="RETROVIRUS-RELATED POL POLYPROTEIN FROM TRANSPOSON TNT 1-94"/>
    <property type="match status" value="1"/>
</dbReference>
<organism evidence="1 2">
    <name type="scientific">Gossypium australe</name>
    <dbReference type="NCBI Taxonomy" id="47621"/>
    <lineage>
        <taxon>Eukaryota</taxon>
        <taxon>Viridiplantae</taxon>
        <taxon>Streptophyta</taxon>
        <taxon>Embryophyta</taxon>
        <taxon>Tracheophyta</taxon>
        <taxon>Spermatophyta</taxon>
        <taxon>Magnoliopsida</taxon>
        <taxon>eudicotyledons</taxon>
        <taxon>Gunneridae</taxon>
        <taxon>Pentapetalae</taxon>
        <taxon>rosids</taxon>
        <taxon>malvids</taxon>
        <taxon>Malvales</taxon>
        <taxon>Malvaceae</taxon>
        <taxon>Malvoideae</taxon>
        <taxon>Gossypium</taxon>
    </lineage>
</organism>
<dbReference type="Pfam" id="PF14223">
    <property type="entry name" value="Retrotran_gag_2"/>
    <property type="match status" value="1"/>
</dbReference>
<name>A0A5B6WCW1_9ROSI</name>
<protein>
    <submittedName>
        <fullName evidence="1">Retrovirus-related Pol polyprotein from transposon TNT 1-94</fullName>
    </submittedName>
</protein>
<dbReference type="OrthoDB" id="1000804at2759"/>
<dbReference type="AlphaFoldDB" id="A0A5B6WCW1"/>
<comment type="caution">
    <text evidence="1">The sequence shown here is derived from an EMBL/GenBank/DDBJ whole genome shotgun (WGS) entry which is preliminary data.</text>
</comment>
<gene>
    <name evidence="1" type="ORF">EPI10_019950</name>
</gene>
<sequence>MASETFIQPAIPHFDGHYDHWSMLMEQFSSVVSEGITRPAAGTMTNAQKTRVRRAKVERSQSKDYLFQAIDRTILETILCKDTSKQIWDSLKKKYEGSNRTKRQQLQALRFEFETLRMKSGETVSDFFLKNNVDCQQDSDSW</sequence>
<keyword evidence="2" id="KW-1185">Reference proteome</keyword>
<dbReference type="Proteomes" id="UP000325315">
    <property type="component" value="Unassembled WGS sequence"/>
</dbReference>
<evidence type="ECO:0000313" key="1">
    <source>
        <dbReference type="EMBL" id="KAA3479440.1"/>
    </source>
</evidence>
<dbReference type="EMBL" id="SMMG02000003">
    <property type="protein sequence ID" value="KAA3479440.1"/>
    <property type="molecule type" value="Genomic_DNA"/>
</dbReference>
<accession>A0A5B6WCW1</accession>
<proteinExistence type="predicted"/>
<dbReference type="PANTHER" id="PTHR35317">
    <property type="entry name" value="OS04G0629600 PROTEIN"/>
    <property type="match status" value="1"/>
</dbReference>